<organism evidence="18 19">
    <name type="scientific">Coptis chinensis</name>
    <dbReference type="NCBI Taxonomy" id="261450"/>
    <lineage>
        <taxon>Eukaryota</taxon>
        <taxon>Viridiplantae</taxon>
        <taxon>Streptophyta</taxon>
        <taxon>Embryophyta</taxon>
        <taxon>Tracheophyta</taxon>
        <taxon>Spermatophyta</taxon>
        <taxon>Magnoliopsida</taxon>
        <taxon>Ranunculales</taxon>
        <taxon>Ranunculaceae</taxon>
        <taxon>Coptidoideae</taxon>
        <taxon>Coptis</taxon>
    </lineage>
</organism>
<evidence type="ECO:0000256" key="13">
    <source>
        <dbReference type="ARBA" id="ARBA00024209"/>
    </source>
</evidence>
<keyword evidence="6 15" id="KW-0812">Transmembrane</keyword>
<name>A0A835IAZ1_9MAGN</name>
<dbReference type="PROSITE" id="PS50089">
    <property type="entry name" value="ZF_RING_2"/>
    <property type="match status" value="1"/>
</dbReference>
<keyword evidence="19" id="KW-1185">Reference proteome</keyword>
<keyword evidence="5" id="KW-0808">Transferase</keyword>
<dbReference type="InterPro" id="IPR013083">
    <property type="entry name" value="Znf_RING/FYVE/PHD"/>
</dbReference>
<dbReference type="AlphaFoldDB" id="A0A835IAZ1"/>
<keyword evidence="8 14" id="KW-0863">Zinc-finger</keyword>
<dbReference type="FunFam" id="3.30.40.10:FF:000187">
    <property type="entry name" value="E3 ubiquitin-protein ligase ATL6"/>
    <property type="match status" value="1"/>
</dbReference>
<dbReference type="InterPro" id="IPR053238">
    <property type="entry name" value="RING-H2_zinc_finger"/>
</dbReference>
<feature type="transmembrane region" description="Helical" evidence="15">
    <location>
        <begin position="45"/>
        <end position="68"/>
    </location>
</feature>
<dbReference type="InterPro" id="IPR001841">
    <property type="entry name" value="Znf_RING"/>
</dbReference>
<evidence type="ECO:0000256" key="4">
    <source>
        <dbReference type="ARBA" id="ARBA00012483"/>
    </source>
</evidence>
<comment type="catalytic activity">
    <reaction evidence="1">
        <text>S-ubiquitinyl-[E2 ubiquitin-conjugating enzyme]-L-cysteine + [acceptor protein]-L-lysine = [E2 ubiquitin-conjugating enzyme]-L-cysteine + N(6)-ubiquitinyl-[acceptor protein]-L-lysine.</text>
        <dbReference type="EC" id="2.3.2.27"/>
    </reaction>
</comment>
<dbReference type="PANTHER" id="PTHR14155:SF263">
    <property type="entry name" value="E3 UBIQUITIN-PROTEIN LIGASE ATL6"/>
    <property type="match status" value="1"/>
</dbReference>
<dbReference type="EC" id="2.3.2.27" evidence="4"/>
<sequence length="158" mass="17798">MNNKHHRSRTLTMSLFFFLLLQVLPYAIAQGSHSSLTPPNQSFKPSMTVTIVVLTVACVIIAFFSFYIHRCARDIHMDVVKGLKIGKELLECDVCLNEFEEDETLRLLPQCNHVFHPECIDAWLTSHTTFPVCRANLEVHSPSEATQVPGLLAPLPIP</sequence>
<protein>
    <recommendedName>
        <fullName evidence="4">RING-type E3 ubiquitin transferase</fullName>
        <ecNumber evidence="4">2.3.2.27</ecNumber>
    </recommendedName>
</protein>
<feature type="chain" id="PRO_5032966406" description="RING-type E3 ubiquitin transferase" evidence="16">
    <location>
        <begin position="30"/>
        <end position="158"/>
    </location>
</feature>
<comment type="similarity">
    <text evidence="13">Belongs to the RING-type zinc finger family. ATL subfamily.</text>
</comment>
<comment type="subcellular location">
    <subcellularLocation>
        <location evidence="2">Membrane</location>
        <topology evidence="2">Single-pass membrane protein</topology>
    </subcellularLocation>
</comment>
<gene>
    <name evidence="18" type="ORF">IFM89_020126</name>
</gene>
<accession>A0A835IAZ1</accession>
<evidence type="ECO:0000313" key="18">
    <source>
        <dbReference type="EMBL" id="KAF9614715.1"/>
    </source>
</evidence>
<dbReference type="PANTHER" id="PTHR14155">
    <property type="entry name" value="RING FINGER DOMAIN-CONTAINING"/>
    <property type="match status" value="1"/>
</dbReference>
<comment type="caution">
    <text evidence="18">The sequence shown here is derived from an EMBL/GenBank/DDBJ whole genome shotgun (WGS) entry which is preliminary data.</text>
</comment>
<evidence type="ECO:0000256" key="16">
    <source>
        <dbReference type="SAM" id="SignalP"/>
    </source>
</evidence>
<evidence type="ECO:0000256" key="1">
    <source>
        <dbReference type="ARBA" id="ARBA00000900"/>
    </source>
</evidence>
<keyword evidence="11 15" id="KW-1133">Transmembrane helix</keyword>
<dbReference type="EMBL" id="JADFTS010000003">
    <property type="protein sequence ID" value="KAF9614715.1"/>
    <property type="molecule type" value="Genomic_DNA"/>
</dbReference>
<evidence type="ECO:0000256" key="3">
    <source>
        <dbReference type="ARBA" id="ARBA00004906"/>
    </source>
</evidence>
<proteinExistence type="inferred from homology"/>
<evidence type="ECO:0000256" key="8">
    <source>
        <dbReference type="ARBA" id="ARBA00022771"/>
    </source>
</evidence>
<evidence type="ECO:0000256" key="14">
    <source>
        <dbReference type="PROSITE-ProRule" id="PRU00175"/>
    </source>
</evidence>
<evidence type="ECO:0000256" key="9">
    <source>
        <dbReference type="ARBA" id="ARBA00022786"/>
    </source>
</evidence>
<evidence type="ECO:0000256" key="12">
    <source>
        <dbReference type="ARBA" id="ARBA00023136"/>
    </source>
</evidence>
<feature type="domain" description="RING-type" evidence="17">
    <location>
        <begin position="92"/>
        <end position="134"/>
    </location>
</feature>
<comment type="pathway">
    <text evidence="3">Protein modification; protein ubiquitination.</text>
</comment>
<dbReference type="SUPFAM" id="SSF57850">
    <property type="entry name" value="RING/U-box"/>
    <property type="match status" value="1"/>
</dbReference>
<evidence type="ECO:0000256" key="10">
    <source>
        <dbReference type="ARBA" id="ARBA00022833"/>
    </source>
</evidence>
<evidence type="ECO:0000256" key="5">
    <source>
        <dbReference type="ARBA" id="ARBA00022679"/>
    </source>
</evidence>
<keyword evidence="7" id="KW-0479">Metal-binding</keyword>
<dbReference type="GO" id="GO:0016020">
    <property type="term" value="C:membrane"/>
    <property type="evidence" value="ECO:0007669"/>
    <property type="project" value="UniProtKB-SubCell"/>
</dbReference>
<evidence type="ECO:0000313" key="19">
    <source>
        <dbReference type="Proteomes" id="UP000631114"/>
    </source>
</evidence>
<reference evidence="18 19" key="1">
    <citation type="submission" date="2020-10" db="EMBL/GenBank/DDBJ databases">
        <title>The Coptis chinensis genome and diversification of protoberbering-type alkaloids.</title>
        <authorList>
            <person name="Wang B."/>
            <person name="Shu S."/>
            <person name="Song C."/>
            <person name="Liu Y."/>
        </authorList>
    </citation>
    <scope>NUCLEOTIDE SEQUENCE [LARGE SCALE GENOMIC DNA]</scope>
    <source>
        <strain evidence="18">HL-2020</strain>
        <tissue evidence="18">Leaf</tissue>
    </source>
</reference>
<feature type="signal peptide" evidence="16">
    <location>
        <begin position="1"/>
        <end position="29"/>
    </location>
</feature>
<dbReference type="Gene3D" id="3.30.40.10">
    <property type="entry name" value="Zinc/RING finger domain, C3HC4 (zinc finger)"/>
    <property type="match status" value="1"/>
</dbReference>
<evidence type="ECO:0000256" key="6">
    <source>
        <dbReference type="ARBA" id="ARBA00022692"/>
    </source>
</evidence>
<evidence type="ECO:0000256" key="2">
    <source>
        <dbReference type="ARBA" id="ARBA00004167"/>
    </source>
</evidence>
<keyword evidence="12 15" id="KW-0472">Membrane</keyword>
<dbReference type="Pfam" id="PF13639">
    <property type="entry name" value="zf-RING_2"/>
    <property type="match status" value="1"/>
</dbReference>
<dbReference type="CDD" id="cd16461">
    <property type="entry name" value="RING-H2_EL5-like"/>
    <property type="match status" value="1"/>
</dbReference>
<keyword evidence="10" id="KW-0862">Zinc</keyword>
<dbReference type="GO" id="GO:0008270">
    <property type="term" value="F:zinc ion binding"/>
    <property type="evidence" value="ECO:0007669"/>
    <property type="project" value="UniProtKB-KW"/>
</dbReference>
<dbReference type="GO" id="GO:0061630">
    <property type="term" value="F:ubiquitin protein ligase activity"/>
    <property type="evidence" value="ECO:0007669"/>
    <property type="project" value="UniProtKB-EC"/>
</dbReference>
<keyword evidence="16" id="KW-0732">Signal</keyword>
<dbReference type="Proteomes" id="UP000631114">
    <property type="component" value="Unassembled WGS sequence"/>
</dbReference>
<evidence type="ECO:0000256" key="7">
    <source>
        <dbReference type="ARBA" id="ARBA00022723"/>
    </source>
</evidence>
<dbReference type="OrthoDB" id="8062037at2759"/>
<evidence type="ECO:0000256" key="11">
    <source>
        <dbReference type="ARBA" id="ARBA00022989"/>
    </source>
</evidence>
<evidence type="ECO:0000256" key="15">
    <source>
        <dbReference type="SAM" id="Phobius"/>
    </source>
</evidence>
<evidence type="ECO:0000259" key="17">
    <source>
        <dbReference type="PROSITE" id="PS50089"/>
    </source>
</evidence>
<keyword evidence="9" id="KW-0833">Ubl conjugation pathway</keyword>